<dbReference type="PROSITE" id="PS50850">
    <property type="entry name" value="MFS"/>
    <property type="match status" value="1"/>
</dbReference>
<organism evidence="10">
    <name type="scientific">Cacopsylla melanoneura</name>
    <dbReference type="NCBI Taxonomy" id="428564"/>
    <lineage>
        <taxon>Eukaryota</taxon>
        <taxon>Metazoa</taxon>
        <taxon>Ecdysozoa</taxon>
        <taxon>Arthropoda</taxon>
        <taxon>Hexapoda</taxon>
        <taxon>Insecta</taxon>
        <taxon>Pterygota</taxon>
        <taxon>Neoptera</taxon>
        <taxon>Paraneoptera</taxon>
        <taxon>Hemiptera</taxon>
        <taxon>Sternorrhyncha</taxon>
        <taxon>Psylloidea</taxon>
        <taxon>Psyllidae</taxon>
        <taxon>Psyllinae</taxon>
        <taxon>Cacopsylla</taxon>
    </lineage>
</organism>
<evidence type="ECO:0000313" key="10">
    <source>
        <dbReference type="EMBL" id="CAG6704889.1"/>
    </source>
</evidence>
<feature type="transmembrane region" description="Helical" evidence="8">
    <location>
        <begin position="393"/>
        <end position="418"/>
    </location>
</feature>
<evidence type="ECO:0000256" key="4">
    <source>
        <dbReference type="ARBA" id="ARBA00022597"/>
    </source>
</evidence>
<keyword evidence="6 8" id="KW-1133">Transmembrane helix</keyword>
<dbReference type="EMBL" id="HBUF01342057">
    <property type="protein sequence ID" value="CAG6704889.1"/>
    <property type="molecule type" value="Transcribed_RNA"/>
</dbReference>
<dbReference type="PRINTS" id="PR00171">
    <property type="entry name" value="SUGRTRNSPORT"/>
</dbReference>
<feature type="transmembrane region" description="Helical" evidence="8">
    <location>
        <begin position="430"/>
        <end position="451"/>
    </location>
</feature>
<feature type="domain" description="Major facilitator superfamily (MFS) profile" evidence="9">
    <location>
        <begin position="39"/>
        <end position="485"/>
    </location>
</feature>
<dbReference type="PANTHER" id="PTHR48021">
    <property type="match status" value="1"/>
</dbReference>
<evidence type="ECO:0000256" key="8">
    <source>
        <dbReference type="SAM" id="Phobius"/>
    </source>
</evidence>
<dbReference type="InterPro" id="IPR005828">
    <property type="entry name" value="MFS_sugar_transport-like"/>
</dbReference>
<name>A0A8D8UF84_9HEMI</name>
<keyword evidence="4" id="KW-0762">Sugar transport</keyword>
<dbReference type="GO" id="GO:0005886">
    <property type="term" value="C:plasma membrane"/>
    <property type="evidence" value="ECO:0007669"/>
    <property type="project" value="UniProtKB-SubCell"/>
</dbReference>
<feature type="transmembrane region" description="Helical" evidence="8">
    <location>
        <begin position="141"/>
        <end position="161"/>
    </location>
</feature>
<keyword evidence="3" id="KW-1003">Cell membrane</keyword>
<dbReference type="InterPro" id="IPR020846">
    <property type="entry name" value="MFS_dom"/>
</dbReference>
<dbReference type="PANTHER" id="PTHR48021:SF1">
    <property type="entry name" value="GH07001P-RELATED"/>
    <property type="match status" value="1"/>
</dbReference>
<proteinExistence type="predicted"/>
<dbReference type="InterPro" id="IPR003663">
    <property type="entry name" value="Sugar/inositol_transpt"/>
</dbReference>
<feature type="transmembrane region" description="Helical" evidence="8">
    <location>
        <begin position="40"/>
        <end position="60"/>
    </location>
</feature>
<feature type="transmembrane region" description="Helical" evidence="8">
    <location>
        <begin position="205"/>
        <end position="226"/>
    </location>
</feature>
<evidence type="ECO:0000259" key="9">
    <source>
        <dbReference type="PROSITE" id="PS50850"/>
    </source>
</evidence>
<feature type="transmembrane region" description="Helical" evidence="8">
    <location>
        <begin position="173"/>
        <end position="199"/>
    </location>
</feature>
<evidence type="ECO:0000256" key="5">
    <source>
        <dbReference type="ARBA" id="ARBA00022692"/>
    </source>
</evidence>
<feature type="transmembrane region" description="Helical" evidence="8">
    <location>
        <begin position="117"/>
        <end position="135"/>
    </location>
</feature>
<protein>
    <submittedName>
        <fullName evidence="10">Facilitated trehalose transporter Tret1</fullName>
    </submittedName>
</protein>
<comment type="subcellular location">
    <subcellularLocation>
        <location evidence="1">Cell membrane</location>
        <topology evidence="1">Multi-pass membrane protein</topology>
    </subcellularLocation>
</comment>
<keyword evidence="5 8" id="KW-0812">Transmembrane</keyword>
<sequence length="533" mass="59406">MESPPTSDFRQYLVTIIVNLSTLNYETSDHRSWFTLNNEILLCLISVNLSTLNYGMLVGWPSPVQPQLANPNPAIGDIPFTDDMMAHANSMVYCGATLGSCFWGAVANRLGRKKTSVLIIVPYMISWSLLVFTNSRVCLSLARFVGGIGNAGAVINNPMYVAEISSQKLKDRLGPFLFLTACVGVLYCYVCGWLLPFHLFNKLNLLIATLSTLATCFLPESPVYYLRCNQYDKAKQSIAWLRYYRKDNEQHQQRMIADLNTLEASFLNQGSVTPWRDIVRISSTRNAVLVGIGLITAIQLTGIAVVLVNAVFIFTSIGSNTENAALLLPPHLSSIIVAVVQLLSGVGSVYLLSHFNRKPLLIVSYLCMGFAHIVLGSLYFLKFINFPYEAHASFIPLVCLSLFIIAYNIAAGPTSFLILSEIFPAETRNICMGIVMVYQHALMWAVVRSFPLMKATVGMFGSLWTYAIATIVSVVFISLFVPETRNKTFKEIVRRFNNSHKTQTFRVNDSFDKLQNLLTSNNLKTVQIVKTSK</sequence>
<evidence type="ECO:0000256" key="1">
    <source>
        <dbReference type="ARBA" id="ARBA00004651"/>
    </source>
</evidence>
<keyword evidence="7 8" id="KW-0472">Membrane</keyword>
<dbReference type="SUPFAM" id="SSF103473">
    <property type="entry name" value="MFS general substrate transporter"/>
    <property type="match status" value="1"/>
</dbReference>
<dbReference type="InterPro" id="IPR036259">
    <property type="entry name" value="MFS_trans_sf"/>
</dbReference>
<feature type="transmembrane region" description="Helical" evidence="8">
    <location>
        <begin position="90"/>
        <end position="110"/>
    </location>
</feature>
<evidence type="ECO:0000256" key="6">
    <source>
        <dbReference type="ARBA" id="ARBA00022989"/>
    </source>
</evidence>
<dbReference type="InterPro" id="IPR050549">
    <property type="entry name" value="MFS_Trehalose_Transporter"/>
</dbReference>
<feature type="transmembrane region" description="Helical" evidence="8">
    <location>
        <begin position="334"/>
        <end position="353"/>
    </location>
</feature>
<dbReference type="FunFam" id="1.20.1250.20:FF:000218">
    <property type="entry name" value="facilitated trehalose transporter Tret1"/>
    <property type="match status" value="1"/>
</dbReference>
<dbReference type="Gene3D" id="1.20.1250.20">
    <property type="entry name" value="MFS general substrate transporter like domains"/>
    <property type="match status" value="1"/>
</dbReference>
<evidence type="ECO:0000256" key="3">
    <source>
        <dbReference type="ARBA" id="ARBA00022475"/>
    </source>
</evidence>
<accession>A0A8D8UF84</accession>
<feature type="transmembrane region" description="Helical" evidence="8">
    <location>
        <begin position="360"/>
        <end position="381"/>
    </location>
</feature>
<keyword evidence="2" id="KW-0813">Transport</keyword>
<feature type="transmembrane region" description="Helical" evidence="8">
    <location>
        <begin position="288"/>
        <end position="314"/>
    </location>
</feature>
<evidence type="ECO:0000256" key="2">
    <source>
        <dbReference type="ARBA" id="ARBA00022448"/>
    </source>
</evidence>
<evidence type="ECO:0000256" key="7">
    <source>
        <dbReference type="ARBA" id="ARBA00023136"/>
    </source>
</evidence>
<dbReference type="Pfam" id="PF00083">
    <property type="entry name" value="Sugar_tr"/>
    <property type="match status" value="1"/>
</dbReference>
<dbReference type="GO" id="GO:0022857">
    <property type="term" value="F:transmembrane transporter activity"/>
    <property type="evidence" value="ECO:0007669"/>
    <property type="project" value="InterPro"/>
</dbReference>
<feature type="transmembrane region" description="Helical" evidence="8">
    <location>
        <begin position="463"/>
        <end position="481"/>
    </location>
</feature>
<dbReference type="AlphaFoldDB" id="A0A8D8UF84"/>
<reference evidence="10" key="1">
    <citation type="submission" date="2021-05" db="EMBL/GenBank/DDBJ databases">
        <authorList>
            <person name="Alioto T."/>
            <person name="Alioto T."/>
            <person name="Gomez Garrido J."/>
        </authorList>
    </citation>
    <scope>NUCLEOTIDE SEQUENCE</scope>
</reference>